<dbReference type="OrthoDB" id="9146412at2"/>
<organism evidence="3 4">
    <name type="scientific">Herpetosiphon geysericola</name>
    <dbReference type="NCBI Taxonomy" id="70996"/>
    <lineage>
        <taxon>Bacteria</taxon>
        <taxon>Bacillati</taxon>
        <taxon>Chloroflexota</taxon>
        <taxon>Chloroflexia</taxon>
        <taxon>Herpetosiphonales</taxon>
        <taxon>Herpetosiphonaceae</taxon>
        <taxon>Herpetosiphon</taxon>
    </lineage>
</organism>
<feature type="signal peptide" evidence="1">
    <location>
        <begin position="1"/>
        <end position="27"/>
    </location>
</feature>
<dbReference type="EMBL" id="LGKP01000025">
    <property type="protein sequence ID" value="KPL85342.1"/>
    <property type="molecule type" value="Genomic_DNA"/>
</dbReference>
<dbReference type="AlphaFoldDB" id="A0A0P6YQI9"/>
<dbReference type="InterPro" id="IPR011635">
    <property type="entry name" value="CARDB"/>
</dbReference>
<sequence>MKTRLLRCCLLIGLLLSAMLPPIVSHAAPQAAPLVAIYILAYDNRLDSPMNLTPYYAQTLTSITNATVGQPNLTAIVLTDLSGMGDTHVRVVQNGNVNTLIGLPDRDGNVDSNLKEYDLTDGKTLGGFLLWAKSSFLAQIYTLSYIGHGVPVMPDIEIAAISDPERPASINLPPLPTRIGANADVTDHTLPSSAAYSALSPNDLALALAIAAPVGPRFAVLDVLMCFAGSIEALYPLAPYADYLTASPNYAFFDPTMPGNALIGLNSNPSSLQMAEHIVNTYHNQLPSTDHPRILSIIAADQLAGLKTSWDMLSNAIYLSLLNPNQRPATRTALFNAYLQSKKYDLTYCEPSDWQLDAPDGLVDLRTFAHALSQTFSNLNPQIANLALQTRDRIRNSSGTSMVVVYRVADNDYPWFDPTPSQWIFDGPSALSMDDDAAGLSLYADLQGLPVTGATELSWHAHWYHDDATQPDNPNPLAFLADLGQRNGWDEVFQEYWRDINLQTALCTPSLPATRDQATPRADISLSQLGPSENNLAVNEAIRLNVGLNLSRAVQRSDLRFEVVRNGTLVFSDSLQLTNLNPGSQRIYAQKIWQPTTAGVYSVRVIGDSGQHVQESNENNNLLSRSISISASTLRRPIINANTHNNLQLSNSPTLTLNLQQQAGSGKPISSVLIQAYQYQASAGNPRLQTPILRATTTINQLSLPNVEMSLAGLEPGAVLLYIWGTSANGSSLIPAIVRTNYAPLPATINQSQKHVFRFTLKRQQAQTFKLQSQVGNSNLHAWEPYIWTAPTQQATSNGIDQISYSSTPIAGEYLVQVSSTDSSRYLFTAMPNPQTGRNQEVVSSRQARPIFVEPQPFLPTHQVFMPAVQQ</sequence>
<gene>
    <name evidence="3" type="ORF">SE18_16910</name>
</gene>
<proteinExistence type="predicted"/>
<dbReference type="Gene3D" id="2.60.40.10">
    <property type="entry name" value="Immunoglobulins"/>
    <property type="match status" value="1"/>
</dbReference>
<accession>A0A0P6YQI9</accession>
<dbReference type="Proteomes" id="UP000050277">
    <property type="component" value="Unassembled WGS sequence"/>
</dbReference>
<keyword evidence="1" id="KW-0732">Signal</keyword>
<dbReference type="Pfam" id="PF07705">
    <property type="entry name" value="CARDB"/>
    <property type="match status" value="1"/>
</dbReference>
<evidence type="ECO:0000313" key="4">
    <source>
        <dbReference type="Proteomes" id="UP000050277"/>
    </source>
</evidence>
<dbReference type="PANTHER" id="PTHR37835:SF1">
    <property type="entry name" value="ALPHA-CLOSTRIPAIN"/>
    <property type="match status" value="1"/>
</dbReference>
<dbReference type="Pfam" id="PF03415">
    <property type="entry name" value="Peptidase_C11"/>
    <property type="match status" value="1"/>
</dbReference>
<dbReference type="RefSeq" id="WP_054535638.1">
    <property type="nucleotide sequence ID" value="NZ_LGKP01000025.1"/>
</dbReference>
<reference evidence="3 4" key="1">
    <citation type="submission" date="2015-07" db="EMBL/GenBank/DDBJ databases">
        <title>Whole genome sequence of Herpetosiphon geysericola DSM 7119.</title>
        <authorList>
            <person name="Hemp J."/>
            <person name="Ward L.M."/>
            <person name="Pace L.A."/>
            <person name="Fischer W.W."/>
        </authorList>
    </citation>
    <scope>NUCLEOTIDE SEQUENCE [LARGE SCALE GENOMIC DNA]</scope>
    <source>
        <strain evidence="3 4">DSM 7119</strain>
    </source>
</reference>
<feature type="chain" id="PRO_5006133807" description="CARDB domain-containing protein" evidence="1">
    <location>
        <begin position="28"/>
        <end position="871"/>
    </location>
</feature>
<name>A0A0P6YQI9_9CHLR</name>
<dbReference type="InterPro" id="IPR005077">
    <property type="entry name" value="Peptidase_C11"/>
</dbReference>
<protein>
    <recommendedName>
        <fullName evidence="2">CARDB domain-containing protein</fullName>
    </recommendedName>
</protein>
<feature type="domain" description="CARDB" evidence="2">
    <location>
        <begin position="558"/>
        <end position="624"/>
    </location>
</feature>
<evidence type="ECO:0000256" key="1">
    <source>
        <dbReference type="SAM" id="SignalP"/>
    </source>
</evidence>
<evidence type="ECO:0000313" key="3">
    <source>
        <dbReference type="EMBL" id="KPL85342.1"/>
    </source>
</evidence>
<comment type="caution">
    <text evidence="3">The sequence shown here is derived from an EMBL/GenBank/DDBJ whole genome shotgun (WGS) entry which is preliminary data.</text>
</comment>
<dbReference type="PANTHER" id="PTHR37835">
    <property type="entry name" value="ALPHA-CLOSTRIPAIN"/>
    <property type="match status" value="1"/>
</dbReference>
<keyword evidence="4" id="KW-1185">Reference proteome</keyword>
<evidence type="ECO:0000259" key="2">
    <source>
        <dbReference type="Pfam" id="PF07705"/>
    </source>
</evidence>
<dbReference type="InterPro" id="IPR013783">
    <property type="entry name" value="Ig-like_fold"/>
</dbReference>